<protein>
    <submittedName>
        <fullName evidence="2">Unannotated protein</fullName>
    </submittedName>
</protein>
<sequence length="289" mass="32058">MRSVSGYRVTTVGTPLEMTVEQAYRRCARMQLHRDPTYWWAVQMLPADRRPGLHALYGYVRGADDIADARVACADRRAALDAWQRELEDGLAAGRSSHPVIAALVDAGPRYGLALGRLGRYMDSMRSDCEELVRMRSQEELDRYMEGTAGVGPVVTPLLDAPPSAEQRLQRLGVAFQLANLIRDVRLDWELGRIYLPGLNEEDLERGVATARMREHVAGQVARARELFADAEPLAVTLPSRVRRGVRIAVTVYSGVLDRIERHGCDVLTSPTGPGAWAIARASAEALRR</sequence>
<dbReference type="Pfam" id="PF00494">
    <property type="entry name" value="SQS_PSY"/>
    <property type="match status" value="1"/>
</dbReference>
<name>A0A6J7CU85_9ZZZZ</name>
<dbReference type="GO" id="GO:0016765">
    <property type="term" value="F:transferase activity, transferring alkyl or aryl (other than methyl) groups"/>
    <property type="evidence" value="ECO:0007669"/>
    <property type="project" value="InterPro"/>
</dbReference>
<dbReference type="InterPro" id="IPR008949">
    <property type="entry name" value="Isoprenoid_synthase_dom_sf"/>
</dbReference>
<dbReference type="SUPFAM" id="SSF48576">
    <property type="entry name" value="Terpenoid synthases"/>
    <property type="match status" value="1"/>
</dbReference>
<dbReference type="PANTHER" id="PTHR31480">
    <property type="entry name" value="BIFUNCTIONAL LYCOPENE CYCLASE/PHYTOENE SYNTHASE"/>
    <property type="match status" value="1"/>
</dbReference>
<dbReference type="PROSITE" id="PS01045">
    <property type="entry name" value="SQUALEN_PHYTOEN_SYN_2"/>
    <property type="match status" value="1"/>
</dbReference>
<organism evidence="2">
    <name type="scientific">freshwater metagenome</name>
    <dbReference type="NCBI Taxonomy" id="449393"/>
    <lineage>
        <taxon>unclassified sequences</taxon>
        <taxon>metagenomes</taxon>
        <taxon>ecological metagenomes</taxon>
    </lineage>
</organism>
<reference evidence="2" key="1">
    <citation type="submission" date="2020-05" db="EMBL/GenBank/DDBJ databases">
        <authorList>
            <person name="Chiriac C."/>
            <person name="Salcher M."/>
            <person name="Ghai R."/>
            <person name="Kavagutti S V."/>
        </authorList>
    </citation>
    <scope>NUCLEOTIDE SEQUENCE</scope>
</reference>
<dbReference type="AlphaFoldDB" id="A0A6J7CU85"/>
<dbReference type="SFLD" id="SFLDG01018">
    <property type="entry name" value="Squalene/Phytoene_Synthase_Lik"/>
    <property type="match status" value="1"/>
</dbReference>
<dbReference type="GO" id="GO:0008299">
    <property type="term" value="P:isoprenoid biosynthetic process"/>
    <property type="evidence" value="ECO:0007669"/>
    <property type="project" value="UniProtKB-ARBA"/>
</dbReference>
<evidence type="ECO:0000313" key="2">
    <source>
        <dbReference type="EMBL" id="CAB4862037.1"/>
    </source>
</evidence>
<accession>A0A6J7CU85</accession>
<dbReference type="Gene3D" id="1.10.600.10">
    <property type="entry name" value="Farnesyl Diphosphate Synthase"/>
    <property type="match status" value="1"/>
</dbReference>
<dbReference type="EMBL" id="CAFBLQ010000019">
    <property type="protein sequence ID" value="CAB4862037.1"/>
    <property type="molecule type" value="Genomic_DNA"/>
</dbReference>
<dbReference type="SFLD" id="SFLDS00005">
    <property type="entry name" value="Isoprenoid_Synthase_Type_I"/>
    <property type="match status" value="1"/>
</dbReference>
<dbReference type="InterPro" id="IPR002060">
    <property type="entry name" value="Squ/phyt_synthse"/>
</dbReference>
<dbReference type="InterPro" id="IPR019845">
    <property type="entry name" value="Squalene/phytoene_synthase_CS"/>
</dbReference>
<gene>
    <name evidence="2" type="ORF">UFOPK3423_00281</name>
</gene>
<evidence type="ECO:0000256" key="1">
    <source>
        <dbReference type="ARBA" id="ARBA00022679"/>
    </source>
</evidence>
<keyword evidence="1" id="KW-0808">Transferase</keyword>
<proteinExistence type="predicted"/>